<dbReference type="SUPFAM" id="SSF53474">
    <property type="entry name" value="alpha/beta-Hydrolases"/>
    <property type="match status" value="1"/>
</dbReference>
<reference evidence="1 2" key="1">
    <citation type="submission" date="2020-06" db="EMBL/GenBank/DDBJ databases">
        <title>Actinokineospora xiongansis sp. nov., isolated from soil of Baiyangdian.</title>
        <authorList>
            <person name="Zhang X."/>
        </authorList>
    </citation>
    <scope>NUCLEOTIDE SEQUENCE [LARGE SCALE GENOMIC DNA]</scope>
    <source>
        <strain evidence="1 2">HBU206404</strain>
    </source>
</reference>
<dbReference type="Proteomes" id="UP000734823">
    <property type="component" value="Unassembled WGS sequence"/>
</dbReference>
<dbReference type="EMBL" id="JABVED010000011">
    <property type="protein sequence ID" value="MBC6449336.1"/>
    <property type="molecule type" value="Genomic_DNA"/>
</dbReference>
<evidence type="ECO:0000313" key="2">
    <source>
        <dbReference type="Proteomes" id="UP000734823"/>
    </source>
</evidence>
<protein>
    <submittedName>
        <fullName evidence="1">Esterase</fullName>
    </submittedName>
</protein>
<dbReference type="PANTHER" id="PTHR48098">
    <property type="entry name" value="ENTEROCHELIN ESTERASE-RELATED"/>
    <property type="match status" value="1"/>
</dbReference>
<comment type="caution">
    <text evidence="1">The sequence shown here is derived from an EMBL/GenBank/DDBJ whole genome shotgun (WGS) entry which is preliminary data.</text>
</comment>
<dbReference type="Pfam" id="PF00756">
    <property type="entry name" value="Esterase"/>
    <property type="match status" value="1"/>
</dbReference>
<dbReference type="InterPro" id="IPR050583">
    <property type="entry name" value="Mycobacterial_A85_antigen"/>
</dbReference>
<dbReference type="PANTHER" id="PTHR48098:SF1">
    <property type="entry name" value="DIACYLGLYCEROL ACYLTRANSFERASE_MYCOLYLTRANSFERASE AG85A"/>
    <property type="match status" value="1"/>
</dbReference>
<dbReference type="InterPro" id="IPR000801">
    <property type="entry name" value="Esterase-like"/>
</dbReference>
<accession>A0ABR7L9F3</accession>
<sequence>MLVGGLGLGAGLLAGCQREMAPGGQADNIIQSKAPTSATQPVTTGRNLSSGRYREVDIVIMRPAGVTGPLPVCVALHSDRLTLAKSFLEYGLPDMLTKVVQDGSAPFAVVAVDGGNWVGYKDDDPQRMLFQDLPGWLDYHDLASTPFSVLGISEGGAGALNMARTPGLSAVAVISPKLFDNWTDAQASDMFDDGQKQWEQREPLRHMAEFATQKLGVWCGTEDRAFIGPARRLAENTKAVEAAFTPGGHDEAYWKSVLPQALKFVGSVL</sequence>
<dbReference type="Gene3D" id="3.40.50.1820">
    <property type="entry name" value="alpha/beta hydrolase"/>
    <property type="match status" value="1"/>
</dbReference>
<organism evidence="1 2">
    <name type="scientific">Actinokineospora xionganensis</name>
    <dbReference type="NCBI Taxonomy" id="2684470"/>
    <lineage>
        <taxon>Bacteria</taxon>
        <taxon>Bacillati</taxon>
        <taxon>Actinomycetota</taxon>
        <taxon>Actinomycetes</taxon>
        <taxon>Pseudonocardiales</taxon>
        <taxon>Pseudonocardiaceae</taxon>
        <taxon>Actinokineospora</taxon>
    </lineage>
</organism>
<dbReference type="RefSeq" id="WP_187222027.1">
    <property type="nucleotide sequence ID" value="NZ_JABVED010000011.1"/>
</dbReference>
<keyword evidence="2" id="KW-1185">Reference proteome</keyword>
<dbReference type="InterPro" id="IPR029058">
    <property type="entry name" value="AB_hydrolase_fold"/>
</dbReference>
<gene>
    <name evidence="1" type="ORF">GPZ80_19415</name>
</gene>
<evidence type="ECO:0000313" key="1">
    <source>
        <dbReference type="EMBL" id="MBC6449336.1"/>
    </source>
</evidence>
<proteinExistence type="predicted"/>
<name>A0ABR7L9F3_9PSEU</name>